<comment type="caution">
    <text evidence="3">The sequence shown here is derived from an EMBL/GenBank/DDBJ whole genome shotgun (WGS) entry which is preliminary data.</text>
</comment>
<organism evidence="3 4">
    <name type="scientific">Affinibrenneria salicis</name>
    <dbReference type="NCBI Taxonomy" id="2590031"/>
    <lineage>
        <taxon>Bacteria</taxon>
        <taxon>Pseudomonadati</taxon>
        <taxon>Pseudomonadota</taxon>
        <taxon>Gammaproteobacteria</taxon>
        <taxon>Enterobacterales</taxon>
        <taxon>Pectobacteriaceae</taxon>
        <taxon>Affinibrenneria</taxon>
    </lineage>
</organism>
<sequence length="381" mass="41138">MTMNPTEAIRKSDLLIIGGGIHGCCTALFAALRGMSVVVLEKDSVARHASGVNAGGVRRLQRHIAELPLSNMSMDLWYDINNLLDDDCEFKVAPQIEVAENEQEMVGLRARSARLLALGYDNEVILERNELKSILPAISDHAVGGLASLKDGFTQPYKTTLAFKRKAESLGVRFFEGVAARQPVRKNGVWQVSTQAGSFYAPKLLNAAGAWGGDLSASLGEPVPIEALAPMMMVTTRLPPFCHAVVMAAKRPLSFKQMPNGTVVIGGGRLGRADRHTNLSEVVFSNLQPTAETAIDLFPIMRNATLVRSWSGVEGWLPDSIPVIGASAKHEDLYHSFAFCTHGFQMGPGVGKVMAELIASGSTTYDLSPFSVARFTPVMSR</sequence>
<evidence type="ECO:0000256" key="1">
    <source>
        <dbReference type="ARBA" id="ARBA00023002"/>
    </source>
</evidence>
<keyword evidence="4" id="KW-1185">Reference proteome</keyword>
<gene>
    <name evidence="3" type="ORF">FJU30_08795</name>
</gene>
<dbReference type="AlphaFoldDB" id="A0A5J5G322"/>
<keyword evidence="1" id="KW-0560">Oxidoreductase</keyword>
<dbReference type="Proteomes" id="UP000335415">
    <property type="component" value="Unassembled WGS sequence"/>
</dbReference>
<evidence type="ECO:0000259" key="2">
    <source>
        <dbReference type="Pfam" id="PF01266"/>
    </source>
</evidence>
<protein>
    <submittedName>
        <fullName evidence="3">FAD-binding oxidoreductase</fullName>
    </submittedName>
</protein>
<evidence type="ECO:0000313" key="4">
    <source>
        <dbReference type="Proteomes" id="UP000335415"/>
    </source>
</evidence>
<dbReference type="OrthoDB" id="8993739at2"/>
<dbReference type="Gene3D" id="3.50.50.60">
    <property type="entry name" value="FAD/NAD(P)-binding domain"/>
    <property type="match status" value="1"/>
</dbReference>
<dbReference type="RefSeq" id="WP_150434577.1">
    <property type="nucleotide sequence ID" value="NZ_VYKJ01000003.1"/>
</dbReference>
<dbReference type="InterPro" id="IPR006076">
    <property type="entry name" value="FAD-dep_OxRdtase"/>
</dbReference>
<feature type="domain" description="FAD dependent oxidoreductase" evidence="2">
    <location>
        <begin position="13"/>
        <end position="357"/>
    </location>
</feature>
<dbReference type="Pfam" id="PF01266">
    <property type="entry name" value="DAO"/>
    <property type="match status" value="1"/>
</dbReference>
<dbReference type="GO" id="GO:0005737">
    <property type="term" value="C:cytoplasm"/>
    <property type="evidence" value="ECO:0007669"/>
    <property type="project" value="TreeGrafter"/>
</dbReference>
<name>A0A5J5G322_9GAMM</name>
<proteinExistence type="predicted"/>
<dbReference type="PANTHER" id="PTHR13847">
    <property type="entry name" value="SARCOSINE DEHYDROGENASE-RELATED"/>
    <property type="match status" value="1"/>
</dbReference>
<dbReference type="InterPro" id="IPR036188">
    <property type="entry name" value="FAD/NAD-bd_sf"/>
</dbReference>
<reference evidence="3 4" key="1">
    <citation type="submission" date="2019-09" db="EMBL/GenBank/DDBJ databases">
        <authorList>
            <person name="Li Y."/>
        </authorList>
    </citation>
    <scope>NUCLEOTIDE SEQUENCE [LARGE SCALE GENOMIC DNA]</scope>
    <source>
        <strain evidence="3 4">L3-3HA</strain>
    </source>
</reference>
<accession>A0A5J5G322</accession>
<dbReference type="GO" id="GO:0016491">
    <property type="term" value="F:oxidoreductase activity"/>
    <property type="evidence" value="ECO:0007669"/>
    <property type="project" value="UniProtKB-KW"/>
</dbReference>
<dbReference type="EMBL" id="VYKJ01000003">
    <property type="protein sequence ID" value="KAA9001307.1"/>
    <property type="molecule type" value="Genomic_DNA"/>
</dbReference>
<dbReference type="Gene3D" id="3.30.9.10">
    <property type="entry name" value="D-Amino Acid Oxidase, subunit A, domain 2"/>
    <property type="match status" value="1"/>
</dbReference>
<dbReference type="SUPFAM" id="SSF51905">
    <property type="entry name" value="FAD/NAD(P)-binding domain"/>
    <property type="match status" value="1"/>
</dbReference>
<dbReference type="PANTHER" id="PTHR13847:SF287">
    <property type="entry name" value="FAD-DEPENDENT OXIDOREDUCTASE DOMAIN-CONTAINING PROTEIN 1"/>
    <property type="match status" value="1"/>
</dbReference>
<evidence type="ECO:0000313" key="3">
    <source>
        <dbReference type="EMBL" id="KAA9001307.1"/>
    </source>
</evidence>